<dbReference type="EMBL" id="BJON01000002">
    <property type="protein sequence ID" value="GED66434.1"/>
    <property type="molecule type" value="Genomic_DNA"/>
</dbReference>
<comment type="caution">
    <text evidence="5">The sequence shown here is derived from an EMBL/GenBank/DDBJ whole genome shotgun (WGS) entry which is preliminary data.</text>
</comment>
<dbReference type="PATRIC" id="fig|54915.3.peg.3329"/>
<dbReference type="EMBL" id="LGIQ01000009">
    <property type="protein sequence ID" value="KNB71294.1"/>
    <property type="molecule type" value="Genomic_DNA"/>
</dbReference>
<accession>A0A0K9YRE9</accession>
<dbReference type="InterPro" id="IPR015797">
    <property type="entry name" value="NUDIX_hydrolase-like_dom_sf"/>
</dbReference>
<dbReference type="Pfam" id="PF00293">
    <property type="entry name" value="NUDIX"/>
    <property type="match status" value="1"/>
</dbReference>
<gene>
    <name evidence="5" type="ORF">ADS79_21020</name>
    <name evidence="4" type="ORF">BRE01_01360</name>
</gene>
<evidence type="ECO:0000313" key="7">
    <source>
        <dbReference type="Proteomes" id="UP000319578"/>
    </source>
</evidence>
<dbReference type="Proteomes" id="UP000036834">
    <property type="component" value="Unassembled WGS sequence"/>
</dbReference>
<dbReference type="Proteomes" id="UP000319578">
    <property type="component" value="Unassembled WGS sequence"/>
</dbReference>
<dbReference type="STRING" id="54915.ADS79_21020"/>
<comment type="cofactor">
    <cofactor evidence="1">
        <name>Mg(2+)</name>
        <dbReference type="ChEBI" id="CHEBI:18420"/>
    </cofactor>
</comment>
<reference evidence="5" key="2">
    <citation type="submission" date="2015-07" db="EMBL/GenBank/DDBJ databases">
        <title>MeaNS - Measles Nucleotide Surveillance Program.</title>
        <authorList>
            <person name="Tran T."/>
            <person name="Druce J."/>
        </authorList>
    </citation>
    <scope>NUCLEOTIDE SEQUENCE</scope>
    <source>
        <strain evidence="5">DSM 9887</strain>
    </source>
</reference>
<dbReference type="GO" id="GO:0016787">
    <property type="term" value="F:hydrolase activity"/>
    <property type="evidence" value="ECO:0007669"/>
    <property type="project" value="UniProtKB-KW"/>
</dbReference>
<dbReference type="Gene3D" id="3.90.79.10">
    <property type="entry name" value="Nucleoside Triphosphate Pyrophosphohydrolase"/>
    <property type="match status" value="1"/>
</dbReference>
<organism evidence="5 6">
    <name type="scientific">Brevibacillus reuszeri</name>
    <dbReference type="NCBI Taxonomy" id="54915"/>
    <lineage>
        <taxon>Bacteria</taxon>
        <taxon>Bacillati</taxon>
        <taxon>Bacillota</taxon>
        <taxon>Bacilli</taxon>
        <taxon>Bacillales</taxon>
        <taxon>Paenibacillaceae</taxon>
        <taxon>Brevibacillus</taxon>
    </lineage>
</organism>
<dbReference type="SUPFAM" id="SSF55811">
    <property type="entry name" value="Nudix"/>
    <property type="match status" value="1"/>
</dbReference>
<name>A0A0K9YRE9_9BACL</name>
<dbReference type="PANTHER" id="PTHR43046:SF14">
    <property type="entry name" value="MUTT_NUDIX FAMILY PROTEIN"/>
    <property type="match status" value="1"/>
</dbReference>
<feature type="domain" description="Nudix hydrolase" evidence="3">
    <location>
        <begin position="1"/>
        <end position="139"/>
    </location>
</feature>
<keyword evidence="2" id="KW-0378">Hydrolase</keyword>
<keyword evidence="7" id="KW-1185">Reference proteome</keyword>
<evidence type="ECO:0000256" key="1">
    <source>
        <dbReference type="ARBA" id="ARBA00001946"/>
    </source>
</evidence>
<sequence length="165" mass="19149">MNTPTTAAIPITYELMTMCMIRDHDQVLLINRPDSKGFPGFIAPGGKVEYPESLTEATIREVYEETGLTVSELVFKGIDEFMVPQTGLRYMVFNYLATRFEGELLTDPPEGELHWVSLDKIEEVPMQPWFRRRFPFFFELGTFEISIVWDEERQETISEKIKQLG</sequence>
<evidence type="ECO:0000313" key="4">
    <source>
        <dbReference type="EMBL" id="GED66434.1"/>
    </source>
</evidence>
<dbReference type="RefSeq" id="WP_049740327.1">
    <property type="nucleotide sequence ID" value="NZ_BJON01000002.1"/>
</dbReference>
<evidence type="ECO:0000313" key="6">
    <source>
        <dbReference type="Proteomes" id="UP000036834"/>
    </source>
</evidence>
<dbReference type="PROSITE" id="PS51462">
    <property type="entry name" value="NUDIX"/>
    <property type="match status" value="1"/>
</dbReference>
<dbReference type="CDD" id="cd18875">
    <property type="entry name" value="NUDIX_Hydrolase"/>
    <property type="match status" value="1"/>
</dbReference>
<reference evidence="6" key="1">
    <citation type="submission" date="2015-07" db="EMBL/GenBank/DDBJ databases">
        <title>Genome sequencing project for genomic taxonomy and phylogenomics of Bacillus-like bacteria.</title>
        <authorList>
            <person name="Liu B."/>
            <person name="Wang J."/>
            <person name="Zhu Y."/>
            <person name="Liu G."/>
            <person name="Chen Q."/>
            <person name="Chen Z."/>
            <person name="Lan J."/>
            <person name="Che J."/>
            <person name="Ge C."/>
            <person name="Shi H."/>
            <person name="Pan Z."/>
            <person name="Liu X."/>
        </authorList>
    </citation>
    <scope>NUCLEOTIDE SEQUENCE [LARGE SCALE GENOMIC DNA]</scope>
    <source>
        <strain evidence="6">DSM 9887</strain>
    </source>
</reference>
<evidence type="ECO:0000313" key="5">
    <source>
        <dbReference type="EMBL" id="KNB71294.1"/>
    </source>
</evidence>
<protein>
    <submittedName>
        <fullName evidence="4">7,8-dihydro-8-oxoguanine triphosphatase</fullName>
    </submittedName>
    <submittedName>
        <fullName evidence="5">DNA mismatch repair protein MutT</fullName>
    </submittedName>
</protein>
<dbReference type="OrthoDB" id="9008185at2"/>
<evidence type="ECO:0000256" key="2">
    <source>
        <dbReference type="ARBA" id="ARBA00022801"/>
    </source>
</evidence>
<evidence type="ECO:0000259" key="3">
    <source>
        <dbReference type="PROSITE" id="PS51462"/>
    </source>
</evidence>
<dbReference type="PANTHER" id="PTHR43046">
    <property type="entry name" value="GDP-MANNOSE MANNOSYL HYDROLASE"/>
    <property type="match status" value="1"/>
</dbReference>
<proteinExistence type="predicted"/>
<reference evidence="4 7" key="3">
    <citation type="submission" date="2019-06" db="EMBL/GenBank/DDBJ databases">
        <title>Whole genome shotgun sequence of Brevibacillus reuszeri NBRC 15719.</title>
        <authorList>
            <person name="Hosoyama A."/>
            <person name="Uohara A."/>
            <person name="Ohji S."/>
            <person name="Ichikawa N."/>
        </authorList>
    </citation>
    <scope>NUCLEOTIDE SEQUENCE [LARGE SCALE GENOMIC DNA]</scope>
    <source>
        <strain evidence="4 7">NBRC 15719</strain>
    </source>
</reference>
<dbReference type="AlphaFoldDB" id="A0A0K9YRE9"/>
<dbReference type="InterPro" id="IPR000086">
    <property type="entry name" value="NUDIX_hydrolase_dom"/>
</dbReference>